<dbReference type="PANTHER" id="PTHR13887">
    <property type="entry name" value="GLUTATHIONE S-TRANSFERASE KAPPA"/>
    <property type="match status" value="1"/>
</dbReference>
<evidence type="ECO:0000256" key="4">
    <source>
        <dbReference type="ARBA" id="ARBA00023157"/>
    </source>
</evidence>
<reference evidence="8 9" key="1">
    <citation type="journal article" date="2016" name="Nat. Commun.">
        <title>Thousands of microbial genomes shed light on interconnected biogeochemical processes in an aquifer system.</title>
        <authorList>
            <person name="Anantharaman K."/>
            <person name="Brown C.T."/>
            <person name="Hug L.A."/>
            <person name="Sharon I."/>
            <person name="Castelle C.J."/>
            <person name="Probst A.J."/>
            <person name="Thomas B.C."/>
            <person name="Singh A."/>
            <person name="Wilkins M.J."/>
            <person name="Karaoz U."/>
            <person name="Brodie E.L."/>
            <person name="Williams K.H."/>
            <person name="Hubbard S.S."/>
            <person name="Banfield J.F."/>
        </authorList>
    </citation>
    <scope>NUCLEOTIDE SEQUENCE [LARGE SCALE GENOMIC DNA]</scope>
</reference>
<keyword evidence="5" id="KW-0676">Redox-active center</keyword>
<keyword evidence="4" id="KW-1015">Disulfide bond</keyword>
<dbReference type="PANTHER" id="PTHR13887:SF14">
    <property type="entry name" value="DISULFIDE BOND FORMATION PROTEIN D"/>
    <property type="match status" value="1"/>
</dbReference>
<dbReference type="InterPro" id="IPR036249">
    <property type="entry name" value="Thioredoxin-like_sf"/>
</dbReference>
<dbReference type="PROSITE" id="PS51352">
    <property type="entry name" value="THIOREDOXIN_2"/>
    <property type="match status" value="1"/>
</dbReference>
<dbReference type="Pfam" id="PF13462">
    <property type="entry name" value="Thioredoxin_4"/>
    <property type="match status" value="1"/>
</dbReference>
<evidence type="ECO:0000256" key="1">
    <source>
        <dbReference type="ARBA" id="ARBA00005791"/>
    </source>
</evidence>
<keyword evidence="6" id="KW-1133">Transmembrane helix</keyword>
<keyword evidence="6" id="KW-0812">Transmembrane</keyword>
<gene>
    <name evidence="8" type="ORF">A2116_00770</name>
</gene>
<evidence type="ECO:0000256" key="5">
    <source>
        <dbReference type="ARBA" id="ARBA00023284"/>
    </source>
</evidence>
<name>A0A1F6BTQ3_9BACT</name>
<dbReference type="EMBL" id="MFKG01000021">
    <property type="protein sequence ID" value="OGG40208.1"/>
    <property type="molecule type" value="Genomic_DNA"/>
</dbReference>
<sequence>MEKKRDWLLPASIVIAAVLVSGALVYNAGVSDVSKTEENGQVVQNQGPAELIRPVSNNDHIRGAGNPAVIIVEYSDLECPYCKTFHETMQQVMSEYDNQVAWVYRQFPLTRIHPKAVQEAEASECAAALGGNDAFWAYIDGIFEITPSNNGLDLGLLPDIAVGIGLDRNEFQSCLDGGKMAERIDEDMEDVGKLDAWSRQNTGRGIGTPYSVVINNKTGESTVIPGAVPFAQVKSAIDQILNSDK</sequence>
<evidence type="ECO:0000256" key="6">
    <source>
        <dbReference type="SAM" id="Phobius"/>
    </source>
</evidence>
<feature type="domain" description="Thioredoxin" evidence="7">
    <location>
        <begin position="24"/>
        <end position="242"/>
    </location>
</feature>
<dbReference type="InterPro" id="IPR012336">
    <property type="entry name" value="Thioredoxin-like_fold"/>
</dbReference>
<evidence type="ECO:0000313" key="9">
    <source>
        <dbReference type="Proteomes" id="UP000179368"/>
    </source>
</evidence>
<evidence type="ECO:0000313" key="8">
    <source>
        <dbReference type="EMBL" id="OGG40208.1"/>
    </source>
</evidence>
<comment type="caution">
    <text evidence="8">The sequence shown here is derived from an EMBL/GenBank/DDBJ whole genome shotgun (WGS) entry which is preliminary data.</text>
</comment>
<evidence type="ECO:0000259" key="7">
    <source>
        <dbReference type="PROSITE" id="PS51352"/>
    </source>
</evidence>
<accession>A0A1F6BTQ3</accession>
<dbReference type="AlphaFoldDB" id="A0A1F6BTQ3"/>
<dbReference type="GO" id="GO:0016491">
    <property type="term" value="F:oxidoreductase activity"/>
    <property type="evidence" value="ECO:0007669"/>
    <property type="project" value="UniProtKB-KW"/>
</dbReference>
<dbReference type="InterPro" id="IPR013766">
    <property type="entry name" value="Thioredoxin_domain"/>
</dbReference>
<dbReference type="SUPFAM" id="SSF52833">
    <property type="entry name" value="Thioredoxin-like"/>
    <property type="match status" value="1"/>
</dbReference>
<comment type="similarity">
    <text evidence="1">Belongs to the thioredoxin family. DsbA subfamily.</text>
</comment>
<feature type="transmembrane region" description="Helical" evidence="6">
    <location>
        <begin position="7"/>
        <end position="26"/>
    </location>
</feature>
<proteinExistence type="inferred from homology"/>
<evidence type="ECO:0000256" key="2">
    <source>
        <dbReference type="ARBA" id="ARBA00022729"/>
    </source>
</evidence>
<keyword evidence="6" id="KW-0472">Membrane</keyword>
<organism evidence="8 9">
    <name type="scientific">Candidatus Jorgensenbacteria bacterium GWA1_49_17</name>
    <dbReference type="NCBI Taxonomy" id="1798467"/>
    <lineage>
        <taxon>Bacteria</taxon>
        <taxon>Candidatus Joergenseniibacteriota</taxon>
    </lineage>
</organism>
<keyword evidence="2" id="KW-0732">Signal</keyword>
<keyword evidence="3" id="KW-0560">Oxidoreductase</keyword>
<dbReference type="Gene3D" id="3.40.30.10">
    <property type="entry name" value="Glutaredoxin"/>
    <property type="match status" value="1"/>
</dbReference>
<dbReference type="Proteomes" id="UP000179368">
    <property type="component" value="Unassembled WGS sequence"/>
</dbReference>
<protein>
    <recommendedName>
        <fullName evidence="7">Thioredoxin domain-containing protein</fullName>
    </recommendedName>
</protein>
<evidence type="ECO:0000256" key="3">
    <source>
        <dbReference type="ARBA" id="ARBA00023002"/>
    </source>
</evidence>